<dbReference type="RefSeq" id="WP_345410074.1">
    <property type="nucleotide sequence ID" value="NZ_BAABHO010000001.1"/>
</dbReference>
<keyword evidence="4 5" id="KW-0472">Membrane</keyword>
<evidence type="ECO:0000256" key="2">
    <source>
        <dbReference type="ARBA" id="ARBA00022692"/>
    </source>
</evidence>
<reference evidence="7" key="1">
    <citation type="journal article" date="2019" name="Int. J. Syst. Evol. Microbiol.">
        <title>The Global Catalogue of Microorganisms (GCM) 10K type strain sequencing project: providing services to taxonomists for standard genome sequencing and annotation.</title>
        <authorList>
            <consortium name="The Broad Institute Genomics Platform"/>
            <consortium name="The Broad Institute Genome Sequencing Center for Infectious Disease"/>
            <person name="Wu L."/>
            <person name="Ma J."/>
        </authorList>
    </citation>
    <scope>NUCLEOTIDE SEQUENCE [LARGE SCALE GENOMIC DNA]</scope>
    <source>
        <strain evidence="7">JCM 17979</strain>
    </source>
</reference>
<keyword evidence="2 5" id="KW-0812">Transmembrane</keyword>
<evidence type="ECO:0000256" key="1">
    <source>
        <dbReference type="ARBA" id="ARBA00004141"/>
    </source>
</evidence>
<feature type="transmembrane region" description="Helical" evidence="5">
    <location>
        <begin position="55"/>
        <end position="76"/>
    </location>
</feature>
<feature type="transmembrane region" description="Helical" evidence="5">
    <location>
        <begin position="83"/>
        <end position="101"/>
    </location>
</feature>
<evidence type="ECO:0008006" key="8">
    <source>
        <dbReference type="Google" id="ProtNLM"/>
    </source>
</evidence>
<protein>
    <recommendedName>
        <fullName evidence="8">DoxX-like protein</fullName>
    </recommendedName>
</protein>
<evidence type="ECO:0000256" key="3">
    <source>
        <dbReference type="ARBA" id="ARBA00022989"/>
    </source>
</evidence>
<keyword evidence="7" id="KW-1185">Reference proteome</keyword>
<proteinExistence type="predicted"/>
<name>A0ABP9A1H8_9PSEU</name>
<dbReference type="InterPro" id="IPR032808">
    <property type="entry name" value="DoxX"/>
</dbReference>
<evidence type="ECO:0000313" key="7">
    <source>
        <dbReference type="Proteomes" id="UP001500928"/>
    </source>
</evidence>
<accession>A0ABP9A1H8</accession>
<dbReference type="Pfam" id="PF13564">
    <property type="entry name" value="DoxX_2"/>
    <property type="match status" value="1"/>
</dbReference>
<gene>
    <name evidence="6" type="ORF">GCM10023200_00100</name>
</gene>
<organism evidence="6 7">
    <name type="scientific">Actinomycetospora chlora</name>
    <dbReference type="NCBI Taxonomy" id="663608"/>
    <lineage>
        <taxon>Bacteria</taxon>
        <taxon>Bacillati</taxon>
        <taxon>Actinomycetota</taxon>
        <taxon>Actinomycetes</taxon>
        <taxon>Pseudonocardiales</taxon>
        <taxon>Pseudonocardiaceae</taxon>
        <taxon>Actinomycetospora</taxon>
    </lineage>
</organism>
<sequence length="143" mass="14347">MSTATLTTAPPFIRSRGARWSVVALQVVLAVIYVMAASAKVTLDPTAVAGFAEMGFGPAGTVTIGVIELAAALGLLIPRLAGLAATGCVALMVGAVGFTVATMGAATALFPAAVLALAVVVAGARRHETAALVRHPRRTLLGR</sequence>
<feature type="transmembrane region" description="Helical" evidence="5">
    <location>
        <begin position="20"/>
        <end position="43"/>
    </location>
</feature>
<evidence type="ECO:0000256" key="4">
    <source>
        <dbReference type="ARBA" id="ARBA00023136"/>
    </source>
</evidence>
<evidence type="ECO:0000256" key="5">
    <source>
        <dbReference type="SAM" id="Phobius"/>
    </source>
</evidence>
<evidence type="ECO:0000313" key="6">
    <source>
        <dbReference type="EMBL" id="GAA4771769.1"/>
    </source>
</evidence>
<comment type="subcellular location">
    <subcellularLocation>
        <location evidence="1">Membrane</location>
        <topology evidence="1">Multi-pass membrane protein</topology>
    </subcellularLocation>
</comment>
<comment type="caution">
    <text evidence="6">The sequence shown here is derived from an EMBL/GenBank/DDBJ whole genome shotgun (WGS) entry which is preliminary data.</text>
</comment>
<dbReference type="Proteomes" id="UP001500928">
    <property type="component" value="Unassembled WGS sequence"/>
</dbReference>
<feature type="transmembrane region" description="Helical" evidence="5">
    <location>
        <begin position="107"/>
        <end position="124"/>
    </location>
</feature>
<dbReference type="EMBL" id="BAABHO010000001">
    <property type="protein sequence ID" value="GAA4771769.1"/>
    <property type="molecule type" value="Genomic_DNA"/>
</dbReference>
<keyword evidence="3 5" id="KW-1133">Transmembrane helix</keyword>